<dbReference type="Proteomes" id="UP000184476">
    <property type="component" value="Unassembled WGS sequence"/>
</dbReference>
<dbReference type="GO" id="GO:0016301">
    <property type="term" value="F:kinase activity"/>
    <property type="evidence" value="ECO:0007669"/>
    <property type="project" value="UniProtKB-KW"/>
</dbReference>
<feature type="domain" description="Aminoglycoside phosphotransferase" evidence="1">
    <location>
        <begin position="33"/>
        <end position="262"/>
    </location>
</feature>
<dbReference type="SUPFAM" id="SSF56112">
    <property type="entry name" value="Protein kinase-like (PK-like)"/>
    <property type="match status" value="1"/>
</dbReference>
<dbReference type="InterPro" id="IPR002575">
    <property type="entry name" value="Aminoglycoside_PTrfase"/>
</dbReference>
<sequence>MSLKVNINMWIRENVVEACRRFQGSTSSLELIGGNHEHVYSYQRDGKIYILKLYSIAAKDPRLIEIELNWMNYLRENGLDIPRPVTSKNNHFIEMIAMLPLPFSAVSFEQLEGEPFNLTKRSSWQDRFFRQFGQVMGKIHRLSQEFSTSCQDLDEWDEGEIYHRDFSPVSRGELKKWEQLKARIRTFPKNPESYGLIINDLRIGSCLLSRQEHFAIYDMTRIKRHWYTYDIAIALHEVRELLQPSEYEDLFTRFLLAFIEGYRQENQLDSDQYEQIEFFIEFRRLFKELQRWI</sequence>
<dbReference type="Pfam" id="PF01636">
    <property type="entry name" value="APH"/>
    <property type="match status" value="1"/>
</dbReference>
<accession>A0A1M4Y3H9</accession>
<dbReference type="EMBL" id="FQVL01000006">
    <property type="protein sequence ID" value="SHF00146.1"/>
    <property type="molecule type" value="Genomic_DNA"/>
</dbReference>
<keyword evidence="2" id="KW-0808">Transferase</keyword>
<dbReference type="AlphaFoldDB" id="A0A1M4Y3H9"/>
<keyword evidence="3" id="KW-1185">Reference proteome</keyword>
<dbReference type="STRING" id="112248.SAMN05444392_1068"/>
<keyword evidence="2" id="KW-0418">Kinase</keyword>
<dbReference type="Gene3D" id="3.30.200.20">
    <property type="entry name" value="Phosphorylase Kinase, domain 1"/>
    <property type="match status" value="1"/>
</dbReference>
<evidence type="ECO:0000313" key="2">
    <source>
        <dbReference type="EMBL" id="SHF00146.1"/>
    </source>
</evidence>
<evidence type="ECO:0000259" key="1">
    <source>
        <dbReference type="Pfam" id="PF01636"/>
    </source>
</evidence>
<dbReference type="OrthoDB" id="4030632at2"/>
<dbReference type="InterPro" id="IPR011009">
    <property type="entry name" value="Kinase-like_dom_sf"/>
</dbReference>
<gene>
    <name evidence="2" type="ORF">SAMN05444392_1068</name>
</gene>
<name>A0A1M4Y3H9_9BACL</name>
<reference evidence="2 3" key="1">
    <citation type="submission" date="2016-11" db="EMBL/GenBank/DDBJ databases">
        <authorList>
            <person name="Jaros S."/>
            <person name="Januszkiewicz K."/>
            <person name="Wedrychowicz H."/>
        </authorList>
    </citation>
    <scope>NUCLEOTIDE SEQUENCE [LARGE SCALE GENOMIC DNA]</scope>
    <source>
        <strain evidence="2 3">DSM 44666</strain>
    </source>
</reference>
<dbReference type="Gene3D" id="3.90.1200.10">
    <property type="match status" value="1"/>
</dbReference>
<proteinExistence type="predicted"/>
<protein>
    <submittedName>
        <fullName evidence="2">Ser/Thr protein kinase RdoA involved in Cpx stress response, MazF antagonist</fullName>
    </submittedName>
</protein>
<organism evidence="2 3">
    <name type="scientific">Seinonella peptonophila</name>
    <dbReference type="NCBI Taxonomy" id="112248"/>
    <lineage>
        <taxon>Bacteria</taxon>
        <taxon>Bacillati</taxon>
        <taxon>Bacillota</taxon>
        <taxon>Bacilli</taxon>
        <taxon>Bacillales</taxon>
        <taxon>Thermoactinomycetaceae</taxon>
        <taxon>Seinonella</taxon>
    </lineage>
</organism>
<evidence type="ECO:0000313" key="3">
    <source>
        <dbReference type="Proteomes" id="UP000184476"/>
    </source>
</evidence>